<sequence length="129" mass="13983">MTIDIILTIILGSIAGLFGGALGQSGAEVMLPGLLILGLVPNFKTGAGTVLLAIVPPISILALLQYFKRSQVQVLTAVLLFTFYFLFAFLGAYITKAISNRRLEFISGIYFLIISIFFFFNSYTGAFGE</sequence>
<name>A0A6C0KRH0_9ZZZZ</name>
<keyword evidence="2 5" id="KW-0812">Transmembrane</keyword>
<dbReference type="GO" id="GO:0016020">
    <property type="term" value="C:membrane"/>
    <property type="evidence" value="ECO:0007669"/>
    <property type="project" value="UniProtKB-SubCell"/>
</dbReference>
<evidence type="ECO:0008006" key="7">
    <source>
        <dbReference type="Google" id="ProtNLM"/>
    </source>
</evidence>
<keyword evidence="3 5" id="KW-1133">Transmembrane helix</keyword>
<comment type="subcellular location">
    <subcellularLocation>
        <location evidence="1">Membrane</location>
        <topology evidence="1">Multi-pass membrane protein</topology>
    </subcellularLocation>
</comment>
<evidence type="ECO:0000256" key="5">
    <source>
        <dbReference type="SAM" id="Phobius"/>
    </source>
</evidence>
<evidence type="ECO:0000256" key="1">
    <source>
        <dbReference type="ARBA" id="ARBA00004141"/>
    </source>
</evidence>
<feature type="transmembrane region" description="Helical" evidence="5">
    <location>
        <begin position="74"/>
        <end position="93"/>
    </location>
</feature>
<dbReference type="AlphaFoldDB" id="A0A6C0KRH0"/>
<protein>
    <recommendedName>
        <fullName evidence="7">Sulfite exporter TauE/SafE family protein</fullName>
    </recommendedName>
</protein>
<dbReference type="Pfam" id="PF01925">
    <property type="entry name" value="TauE"/>
    <property type="match status" value="1"/>
</dbReference>
<evidence type="ECO:0000313" key="6">
    <source>
        <dbReference type="EMBL" id="QHU19307.1"/>
    </source>
</evidence>
<evidence type="ECO:0000256" key="2">
    <source>
        <dbReference type="ARBA" id="ARBA00022692"/>
    </source>
</evidence>
<dbReference type="EMBL" id="MN740947">
    <property type="protein sequence ID" value="QHU19307.1"/>
    <property type="molecule type" value="Genomic_DNA"/>
</dbReference>
<dbReference type="InterPro" id="IPR002781">
    <property type="entry name" value="TM_pro_TauE-like"/>
</dbReference>
<proteinExistence type="predicted"/>
<evidence type="ECO:0000256" key="3">
    <source>
        <dbReference type="ARBA" id="ARBA00022989"/>
    </source>
</evidence>
<evidence type="ECO:0000256" key="4">
    <source>
        <dbReference type="ARBA" id="ARBA00023136"/>
    </source>
</evidence>
<keyword evidence="4 5" id="KW-0472">Membrane</keyword>
<reference evidence="6" key="1">
    <citation type="journal article" date="2020" name="Nature">
        <title>Giant virus diversity and host interactions through global metagenomics.</title>
        <authorList>
            <person name="Schulz F."/>
            <person name="Roux S."/>
            <person name="Paez-Espino D."/>
            <person name="Jungbluth S."/>
            <person name="Walsh D.A."/>
            <person name="Denef V.J."/>
            <person name="McMahon K.D."/>
            <person name="Konstantinidis K.T."/>
            <person name="Eloe-Fadrosh E.A."/>
            <person name="Kyrpides N.C."/>
            <person name="Woyke T."/>
        </authorList>
    </citation>
    <scope>NUCLEOTIDE SEQUENCE</scope>
    <source>
        <strain evidence="6">GVMAG-S-3300013014-104</strain>
    </source>
</reference>
<accession>A0A6C0KRH0</accession>
<feature type="transmembrane region" description="Helical" evidence="5">
    <location>
        <begin position="47"/>
        <end position="67"/>
    </location>
</feature>
<organism evidence="6">
    <name type="scientific">viral metagenome</name>
    <dbReference type="NCBI Taxonomy" id="1070528"/>
    <lineage>
        <taxon>unclassified sequences</taxon>
        <taxon>metagenomes</taxon>
        <taxon>organismal metagenomes</taxon>
    </lineage>
</organism>
<feature type="transmembrane region" description="Helical" evidence="5">
    <location>
        <begin position="105"/>
        <end position="123"/>
    </location>
</feature>